<name>A0A0A8KWR9_9ZZZZ</name>
<organism evidence="1">
    <name type="scientific">wastewater metagenome</name>
    <dbReference type="NCBI Taxonomy" id="527639"/>
    <lineage>
        <taxon>unclassified sequences</taxon>
        <taxon>metagenomes</taxon>
        <taxon>ecological metagenomes</taxon>
    </lineage>
</organism>
<dbReference type="EMBL" id="HG796240">
    <property type="protein sequence ID" value="CDL65432.1"/>
    <property type="molecule type" value="Genomic_DNA"/>
</dbReference>
<gene>
    <name evidence="1" type="ORF">WWTP_pFosmid_7D_0014</name>
</gene>
<protein>
    <submittedName>
        <fullName evidence="1">Uncharacterized protein</fullName>
    </submittedName>
</protein>
<sequence length="76" mass="8296">MRKACAKHSKTVNTSRQSWINIGTRTTRFRANGGRFLSSAQPAIEIPPRFWAGMVTGAFTTAAKAVDTKKLAIFAP</sequence>
<keyword evidence="1" id="KW-0614">Plasmid</keyword>
<proteinExistence type="predicted"/>
<dbReference type="AlphaFoldDB" id="A0A0A8KWR9"/>
<reference evidence="1" key="1">
    <citation type="journal article" date="2015" name="Res. Microbiol.">
        <title>New FeFe-hydrogenase genes identified in a metagenomic fosmid library from a municipal wastewater treatment plant as revealed by high-throughput sequencing.</title>
        <authorList>
            <person name="Tomazetto G."/>
            <person name="Wibberg D."/>
            <person name="Schluter A."/>
            <person name="Oliveira V.M."/>
        </authorList>
    </citation>
    <scope>NUCLEOTIDE SEQUENCE</scope>
    <source>
        <plasmid evidence="1">fosmid 7D</plasmid>
    </source>
</reference>
<evidence type="ECO:0000313" key="1">
    <source>
        <dbReference type="EMBL" id="CDL65432.1"/>
    </source>
</evidence>
<geneLocation type="plasmid" evidence="1">
    <name>fosmid 7D</name>
</geneLocation>
<accession>A0A0A8KWR9</accession>